<protein>
    <submittedName>
        <fullName evidence="1">Uncharacterized protein</fullName>
    </submittedName>
</protein>
<dbReference type="PhylomeDB" id="A0A0G4HUP4"/>
<accession>A0A0G4HUP4</accession>
<organism evidence="1">
    <name type="scientific">Chromera velia CCMP2878</name>
    <dbReference type="NCBI Taxonomy" id="1169474"/>
    <lineage>
        <taxon>Eukaryota</taxon>
        <taxon>Sar</taxon>
        <taxon>Alveolata</taxon>
        <taxon>Colpodellida</taxon>
        <taxon>Chromeraceae</taxon>
        <taxon>Chromera</taxon>
    </lineage>
</organism>
<gene>
    <name evidence="1" type="ORF">Cvel_8690</name>
</gene>
<proteinExistence type="predicted"/>
<dbReference type="EMBL" id="CDMZ01003951">
    <property type="protein sequence ID" value="CEM48157.1"/>
    <property type="molecule type" value="Genomic_DNA"/>
</dbReference>
<evidence type="ECO:0000313" key="1">
    <source>
        <dbReference type="EMBL" id="CEM48157.1"/>
    </source>
</evidence>
<name>A0A0G4HUP4_9ALVE</name>
<sequence length="192" mass="21297">MVDTGTDRPLVNKAIARKAGVYVREWTYNAQIGVAKRDGTSAETGERVMINVNGRGSIAMQDASGGHFFTLVNFIDDDVPHLITWDGRIALDRSGETPSWFEIFDVRGVLRRVVVDAPDGVCCSRIPSFRLSLNAADRFMGGEERQQALSAPWAVQRVESIEEARVHHERLGIHSEAEGFRLTLEDAGYHVS</sequence>
<reference evidence="1" key="1">
    <citation type="submission" date="2014-11" db="EMBL/GenBank/DDBJ databases">
        <authorList>
            <person name="Otto D Thomas"/>
            <person name="Naeem Raeece"/>
        </authorList>
    </citation>
    <scope>NUCLEOTIDE SEQUENCE</scope>
</reference>
<dbReference type="VEuPathDB" id="CryptoDB:Cvel_8690"/>
<dbReference type="AlphaFoldDB" id="A0A0G4HUP4"/>